<dbReference type="PRINTS" id="PR00702">
    <property type="entry name" value="ACRIFLAVINRP"/>
</dbReference>
<feature type="transmembrane region" description="Helical" evidence="2">
    <location>
        <begin position="906"/>
        <end position="934"/>
    </location>
</feature>
<dbReference type="SUPFAM" id="SSF82866">
    <property type="entry name" value="Multidrug efflux transporter AcrB transmembrane domain"/>
    <property type="match status" value="2"/>
</dbReference>
<dbReference type="GO" id="GO:0005886">
    <property type="term" value="C:plasma membrane"/>
    <property type="evidence" value="ECO:0007669"/>
    <property type="project" value="TreeGrafter"/>
</dbReference>
<proteinExistence type="predicted"/>
<dbReference type="EMBL" id="JAAMAY010000014">
    <property type="protein sequence ID" value="NTC28464.1"/>
    <property type="molecule type" value="Genomic_DNA"/>
</dbReference>
<dbReference type="GO" id="GO:0042910">
    <property type="term" value="F:xenobiotic transmembrane transporter activity"/>
    <property type="evidence" value="ECO:0007669"/>
    <property type="project" value="TreeGrafter"/>
</dbReference>
<dbReference type="AlphaFoldDB" id="A0AA44J8H0"/>
<feature type="transmembrane region" description="Helical" evidence="2">
    <location>
        <begin position="431"/>
        <end position="451"/>
    </location>
</feature>
<evidence type="ECO:0000256" key="2">
    <source>
        <dbReference type="SAM" id="Phobius"/>
    </source>
</evidence>
<comment type="caution">
    <text evidence="3">The sequence shown here is derived from an EMBL/GenBank/DDBJ whole genome shotgun (WGS) entry which is preliminary data.</text>
</comment>
<keyword evidence="2" id="KW-0812">Transmembrane</keyword>
<feature type="transmembrane region" description="Helical" evidence="2">
    <location>
        <begin position="333"/>
        <end position="351"/>
    </location>
</feature>
<organism evidence="3 4">
    <name type="scientific">Agrobacterium tumefaciens</name>
    <dbReference type="NCBI Taxonomy" id="358"/>
    <lineage>
        <taxon>Bacteria</taxon>
        <taxon>Pseudomonadati</taxon>
        <taxon>Pseudomonadota</taxon>
        <taxon>Alphaproteobacteria</taxon>
        <taxon>Hyphomicrobiales</taxon>
        <taxon>Rhizobiaceae</taxon>
        <taxon>Rhizobium/Agrobacterium group</taxon>
        <taxon>Agrobacterium</taxon>
        <taxon>Agrobacterium tumefaciens complex</taxon>
    </lineage>
</organism>
<dbReference type="InterPro" id="IPR027463">
    <property type="entry name" value="AcrB_DN_DC_subdom"/>
</dbReference>
<dbReference type="SUPFAM" id="SSF82714">
    <property type="entry name" value="Multidrug efflux transporter AcrB TolC docking domain, DN and DC subdomains"/>
    <property type="match status" value="2"/>
</dbReference>
<feature type="region of interest" description="Disordered" evidence="1">
    <location>
        <begin position="1026"/>
        <end position="1047"/>
    </location>
</feature>
<dbReference type="Gene3D" id="1.20.1640.10">
    <property type="entry name" value="Multidrug efflux transporter AcrB transmembrane domain"/>
    <property type="match status" value="2"/>
</dbReference>
<evidence type="ECO:0000256" key="1">
    <source>
        <dbReference type="SAM" id="MobiDB-lite"/>
    </source>
</evidence>
<dbReference type="PANTHER" id="PTHR32063:SF21">
    <property type="entry name" value="MULTIDRUG RESISTANCE PROTEIN MDTB"/>
    <property type="match status" value="1"/>
</dbReference>
<evidence type="ECO:0000313" key="3">
    <source>
        <dbReference type="EMBL" id="NTC28464.1"/>
    </source>
</evidence>
<feature type="transmembrane region" description="Helical" evidence="2">
    <location>
        <begin position="389"/>
        <end position="410"/>
    </location>
</feature>
<gene>
    <name evidence="3" type="ORF">G6M46_09870</name>
</gene>
<dbReference type="Proteomes" id="UP000702952">
    <property type="component" value="Unassembled WGS sequence"/>
</dbReference>
<dbReference type="Gene3D" id="3.30.70.1440">
    <property type="entry name" value="Multidrug efflux transporter AcrB pore domain"/>
    <property type="match status" value="1"/>
</dbReference>
<sequence length="1047" mass="111137">MIPNFCINRPVATTLLAIGLVLAGLAGFRLLPVAALPKVDFPTISVSSSLSGASPQTMATSVTTPLVKQFETIPGVSEISATNTLGNSSIVLQFDLNRDIDAAAADVQAAISRAQRQLPSNMTTTPSYRKTNPADAPVLLLAINSKEMPTSKVDEIAENIISPLLSTISGVAQVSIYGAQTYAVRIGLDPSQLQARGLGVDTVTTAIAQANNQVPVGALQNDNQRLTIEADTQRTDAAAFRSLVVATSNGASIHLGDIANVTDSIDNPNAGSWFDGEQAIVLAVQRQPDANTVDVVDAIRAKLPALRQQLPPSVNINVMNDASTAIKDAIADVQFTLLLTIGLVVAVIYLFTGHLTATIIPGLAVPLSLITAFGAMYVLGYIIDNISLLGLTLSVGLVVDDAIVMLENILRLHEEKGLTMREAALQGAAEVSGTILSMSISLVAVFIPILLMGGVIGRLFNEFGMVVTLAIMASALVSLTVTPMLASRLSGHSSRPPAIIRWFDAGFERTLRLYGKAVGWCLSHRRVVLGAFLASVAASLYLFETLPSSFFPQEDIGRLSVSTQAREDISYTAMRDLQAQVADQIRKNPAVVHVTSTVGGNSRNPLNNGSMFVELKPKEERAPLSQVLAELGQATSKVAGIRTYINPQQSLRLGGRSSASQYQLVIQGLNADATNEWSNKLMEAMRRDRTFAAVNSDAQNGAIAATISVDPEKAAAFGITNDQLRKTLEMSFGGYTAAQIQSTGDSYDVIVEFDSSKQWNDDFLSDINILSAKSGVLVPLSNFATLTRTQAPVTINQTGQLVSTTVSFNLPDGVALSDATSRIDQIKTTIGLPQDVFTSYGGTAAIFQQSQGNTGILILAAVLTIYVVLGVLYESFIHPLTILSGLPAAAFGALVALKVMGMDFSIIALIGLLMLIGIVKKNAIMMIDVAVELIREKAEPPTRAIHEACVRRFRPIMMTTFCALLGALPIALGSGASSELRQPLGVAVVGGLIVSQLLTLFITPVIFVEMDRLGTYLTGLFSRKKSAEKHAEPQKPESASEPDSVAA</sequence>
<dbReference type="Gene3D" id="3.30.2090.10">
    <property type="entry name" value="Multidrug efflux transporter AcrB TolC docking domain, DN and DC subdomains"/>
    <property type="match status" value="2"/>
</dbReference>
<feature type="transmembrane region" description="Helical" evidence="2">
    <location>
        <begin position="526"/>
        <end position="543"/>
    </location>
</feature>
<feature type="transmembrane region" description="Helical" evidence="2">
    <location>
        <begin position="855"/>
        <end position="873"/>
    </location>
</feature>
<dbReference type="Pfam" id="PF00873">
    <property type="entry name" value="ACR_tran"/>
    <property type="match status" value="1"/>
</dbReference>
<name>A0AA44J8H0_AGRTU</name>
<keyword evidence="2" id="KW-0472">Membrane</keyword>
<accession>A0AA44J8H0</accession>
<evidence type="ECO:0000313" key="4">
    <source>
        <dbReference type="Proteomes" id="UP000702952"/>
    </source>
</evidence>
<dbReference type="Gene3D" id="3.30.70.1430">
    <property type="entry name" value="Multidrug efflux transporter AcrB pore domain"/>
    <property type="match status" value="2"/>
</dbReference>
<dbReference type="PANTHER" id="PTHR32063">
    <property type="match status" value="1"/>
</dbReference>
<dbReference type="SUPFAM" id="SSF82693">
    <property type="entry name" value="Multidrug efflux transporter AcrB pore domain, PN1, PN2, PC1 and PC2 subdomains"/>
    <property type="match status" value="4"/>
</dbReference>
<feature type="transmembrane region" description="Helical" evidence="2">
    <location>
        <begin position="984"/>
        <end position="1008"/>
    </location>
</feature>
<feature type="transmembrane region" description="Helical" evidence="2">
    <location>
        <begin position="463"/>
        <end position="486"/>
    </location>
</feature>
<feature type="transmembrane region" description="Helical" evidence="2">
    <location>
        <begin position="363"/>
        <end position="383"/>
    </location>
</feature>
<feature type="transmembrane region" description="Helical" evidence="2">
    <location>
        <begin position="955"/>
        <end position="972"/>
    </location>
</feature>
<reference evidence="3" key="1">
    <citation type="journal article" date="2020" name="Science">
        <title>Unexpected conservation and global transmission of agrobacterial virulence plasmids.</title>
        <authorList>
            <person name="Weisberg A.J."/>
            <person name="Davis E.W. 2nd"/>
            <person name="Tabima J."/>
            <person name="Belcher M.S."/>
            <person name="Miller M."/>
            <person name="Kuo C.H."/>
            <person name="Loper J.E."/>
            <person name="Grunwald N.J."/>
            <person name="Putnam M.L."/>
            <person name="Chang J.H."/>
        </authorList>
    </citation>
    <scope>NUCLEOTIDE SEQUENCE</scope>
    <source>
        <strain evidence="3">17-1853-1a</strain>
    </source>
</reference>
<keyword evidence="2" id="KW-1133">Transmembrane helix</keyword>
<dbReference type="Gene3D" id="3.30.70.1320">
    <property type="entry name" value="Multidrug efflux transporter AcrB pore domain like"/>
    <property type="match status" value="1"/>
</dbReference>
<protein>
    <submittedName>
        <fullName evidence="3">Efflux RND transporter permease subunit</fullName>
    </submittedName>
</protein>
<dbReference type="RefSeq" id="WP_065659513.1">
    <property type="nucleotide sequence ID" value="NZ_CP123839.1"/>
</dbReference>
<dbReference type="InterPro" id="IPR001036">
    <property type="entry name" value="Acrflvin-R"/>
</dbReference>